<dbReference type="GO" id="GO:0044611">
    <property type="term" value="C:nuclear pore inner ring"/>
    <property type="evidence" value="ECO:0007669"/>
    <property type="project" value="TreeGrafter"/>
</dbReference>
<dbReference type="InParanoid" id="A0A165IAB1"/>
<evidence type="ECO:0000256" key="2">
    <source>
        <dbReference type="ARBA" id="ARBA00005892"/>
    </source>
</evidence>
<dbReference type="GO" id="GO:0017056">
    <property type="term" value="F:structural constituent of nuclear pore"/>
    <property type="evidence" value="ECO:0007669"/>
    <property type="project" value="TreeGrafter"/>
</dbReference>
<organism evidence="5 6">
    <name type="scientific">Exidia glandulosa HHB12029</name>
    <dbReference type="NCBI Taxonomy" id="1314781"/>
    <lineage>
        <taxon>Eukaryota</taxon>
        <taxon>Fungi</taxon>
        <taxon>Dikarya</taxon>
        <taxon>Basidiomycota</taxon>
        <taxon>Agaricomycotina</taxon>
        <taxon>Agaricomycetes</taxon>
        <taxon>Auriculariales</taxon>
        <taxon>Exidiaceae</taxon>
        <taxon>Exidia</taxon>
    </lineage>
</organism>
<name>A0A165IAB1_EXIGL</name>
<evidence type="ECO:0008006" key="7">
    <source>
        <dbReference type="Google" id="ProtNLM"/>
    </source>
</evidence>
<reference evidence="5 6" key="1">
    <citation type="journal article" date="2016" name="Mol. Biol. Evol.">
        <title>Comparative Genomics of Early-Diverging Mushroom-Forming Fungi Provides Insights into the Origins of Lignocellulose Decay Capabilities.</title>
        <authorList>
            <person name="Nagy L.G."/>
            <person name="Riley R."/>
            <person name="Tritt A."/>
            <person name="Adam C."/>
            <person name="Daum C."/>
            <person name="Floudas D."/>
            <person name="Sun H."/>
            <person name="Yadav J.S."/>
            <person name="Pangilinan J."/>
            <person name="Larsson K.H."/>
            <person name="Matsuura K."/>
            <person name="Barry K."/>
            <person name="Labutti K."/>
            <person name="Kuo R."/>
            <person name="Ohm R.A."/>
            <person name="Bhattacharya S.S."/>
            <person name="Shirouzu T."/>
            <person name="Yoshinaga Y."/>
            <person name="Martin F.M."/>
            <person name="Grigoriev I.V."/>
            <person name="Hibbett D.S."/>
        </authorList>
    </citation>
    <scope>NUCLEOTIDE SEQUENCE [LARGE SCALE GENOMIC DNA]</scope>
    <source>
        <strain evidence="5 6">HHB12029</strain>
    </source>
</reference>
<evidence type="ECO:0000313" key="5">
    <source>
        <dbReference type="EMBL" id="KZV93123.1"/>
    </source>
</evidence>
<comment type="similarity">
    <text evidence="2">Belongs to the NUP186/NUP192/NUP205 family.</text>
</comment>
<dbReference type="STRING" id="1314781.A0A165IAB1"/>
<dbReference type="GO" id="GO:0006999">
    <property type="term" value="P:nuclear pore organization"/>
    <property type="evidence" value="ECO:0007669"/>
    <property type="project" value="TreeGrafter"/>
</dbReference>
<dbReference type="InterPro" id="IPR021827">
    <property type="entry name" value="Nup186/Nup192/Nup205"/>
</dbReference>
<keyword evidence="6" id="KW-1185">Reference proteome</keyword>
<dbReference type="PANTHER" id="PTHR31344">
    <property type="entry name" value="NUCLEAR PORE COMPLEX PROTEIN NUP205"/>
    <property type="match status" value="1"/>
</dbReference>
<dbReference type="OrthoDB" id="2019644at2759"/>
<comment type="subcellular location">
    <subcellularLocation>
        <location evidence="1">Nucleus</location>
    </subcellularLocation>
</comment>
<sequence length="1885" mass="205304">MEDGIASLYSLLHDVAASEGEAASQYELYKALEDHRARLLALFDFGARSQKEKQEVESGKIVYEGKRLLLNDEFKRAALALADELDISELYCARLLKDVELEHPNADSNARIERAVVRYHDERLLTVRCLLILFAAGTPNDANLARLLDEYKTRLATAMLDLPGGRRAKLAEKVLIEIDNVARAMSAVANALTNATTNVTAPYKLAHGTLALRLERLRDERRQLGQLLHSLSGHLSGSELGKVLEWLASHGQDDMTPYVLVSLLGALEPYPESPLLADAQFKTHVPKLLEQEWKTPDLRATVRLQWAQFLRAVEGTSEEAVERTMWLAVLDDAFGFMSRLVALDAFDFKSTMLHALERLVISTIAHMSPILRRIKHKQEDVSIANARSSSPEAQERQDIAALFALVGQLYSALPPDSGLKFWTGEGVEGAERLGAFVRWAAESRDAPTLQATFEMVAGLSTGRECAEMAFNFLAASPHESSGVLSWTHLFATLEGFHTVATQGRVNATEVYLTASFLKIMRAVATHSPAARLALHHHPQFRLIQTMLALVPAALPLELKAALLDTASAFCGVGAGAQGVELCRSIWAQMERVALIRGVERELEMVEAPARTYPSTLAVVKLLGALVHTPKMLRAAKMLVDEGVDTLPEGVSGVPYVTFVLDSVLLRIAQREYVDNAEKWALMDACLAFVERALAALEPGAVGVDVARHPGAEVLRRLLGDTPLRAFLLAFIDEGASSSSSSQQGVEKSLLRALRILHRALEIQQHFIDGSPDASPLDEALTWTPRVVVQLALYVTRPEQEMVLLATKVLALLAESTSFRAGRTDRLAMILQGADESLVIQDGFVRLLREDDLPSDTGEEEEMFTGAGCAPVDGEVDLTASIKSAVVGLLIQGTAPGCAAPSVAHFLLGYDCHAGGEAILQDPEAAHARISCLHVILAALSQGVPRLDNQHHRTVGTPLSVLVPVLAEKFYRLVLQLCTHPLTAAPTLRYLRTREDFFARHLAAVPARIVTGGGGEGDGMVVYEDGSSVQQAGARATAFLRARAWILELVALELHVLTDPEHPQLQRAARLLELIFGTDTEEQGSGLQEEFLQPFVASRHASRVVEALQALAMEWVDATQPEQGVELQVYRGLNFDTCLRPDEAGCDVYDVGALLALLGSVTATIPIGGGRDQLRRETRFVLETVAAENRARSLQHARGLGYAAWARVVQVALSKGFARLLPPEAREAVLFDVLPALPGPLRRMEPVAAEPLAQTLVALVARLREDRRHQTVLQASLGAEDVGAGALPADRLLALFRAVLDCVMVPGAPGMVRGNLYSTLIHYLHLVEAEKALHRATDSEEDARTELEAGTLAIVNAFVDRLIPEICKDAIDGAEVWKTVAFTLLDSLVRLSRTEKRHSVLQALAKTGYLQNFVLDLKHSEEELFRVLAAEPDDLNALYVYEAKMSLLIRLAQTRQGADEVYKARLFSTLATCEFLDARPDVDDAYLDDTSFLPSVVTRYHQLLLPALQLADSVLSSASVTTATAAKQALSFVLAHRETLLAVLRDVPPRVTLSVLSTLQLVVSLCSFVVPQVPAGELAGYSGFGALHAAVLAISARYLSSRYGSTDARLTDESEYELTKTRAPGYGVNSSVFEVRLYDAVALLRKWCIIYLTTASRCGGDSDILYVLLMTPPGREGDLHPTALASGPSVTDAIAALSEAVSSVEATLADIYDLAVKLNERETLGLEEIDEIAAASGSELLADLDVPQRRLVAYMELERAQTAANNRLLGSLHVMDMLLLLLCEHLQHDWQRRSFAQGALGLGTSTAGPLAGFGPISGASSVETMESLRRHLDPTLSKLQVLPFPREILGADAPSRQKFVEAICRRIQEATAEQSAIDMDDDDDMS</sequence>
<proteinExistence type="inferred from homology"/>
<evidence type="ECO:0000256" key="3">
    <source>
        <dbReference type="ARBA" id="ARBA00022448"/>
    </source>
</evidence>
<dbReference type="FunCoup" id="A0A165IAB1">
    <property type="interactions" value="594"/>
</dbReference>
<keyword evidence="4" id="KW-0539">Nucleus</keyword>
<dbReference type="Proteomes" id="UP000077266">
    <property type="component" value="Unassembled WGS sequence"/>
</dbReference>
<evidence type="ECO:0000256" key="1">
    <source>
        <dbReference type="ARBA" id="ARBA00004123"/>
    </source>
</evidence>
<dbReference type="EMBL" id="KV425995">
    <property type="protein sequence ID" value="KZV93123.1"/>
    <property type="molecule type" value="Genomic_DNA"/>
</dbReference>
<protein>
    <recommendedName>
        <fullName evidence="7">Nucleoporin Nup186/Nup192/Nup205</fullName>
    </recommendedName>
</protein>
<accession>A0A165IAB1</accession>
<keyword evidence="3" id="KW-0813">Transport</keyword>
<dbReference type="Pfam" id="PF11894">
    <property type="entry name" value="Nup192"/>
    <property type="match status" value="1"/>
</dbReference>
<evidence type="ECO:0000313" key="6">
    <source>
        <dbReference type="Proteomes" id="UP000077266"/>
    </source>
</evidence>
<gene>
    <name evidence="5" type="ORF">EXIGLDRAFT_674338</name>
</gene>
<dbReference type="PANTHER" id="PTHR31344:SF0">
    <property type="entry name" value="NUCLEAR PORE COMPLEX PROTEIN NUP205"/>
    <property type="match status" value="1"/>
</dbReference>
<evidence type="ECO:0000256" key="4">
    <source>
        <dbReference type="ARBA" id="ARBA00023242"/>
    </source>
</evidence>